<dbReference type="InterPro" id="IPR001128">
    <property type="entry name" value="Cyt_P450"/>
</dbReference>
<keyword evidence="4 7" id="KW-0560">Oxidoreductase</keyword>
<proteinExistence type="inferred from homology"/>
<dbReference type="SUPFAM" id="SSF48264">
    <property type="entry name" value="Cytochrome P450"/>
    <property type="match status" value="1"/>
</dbReference>
<keyword evidence="6 7" id="KW-0503">Monooxygenase</keyword>
<comment type="similarity">
    <text evidence="1 7">Belongs to the cytochrome P450 family.</text>
</comment>
<evidence type="ECO:0000256" key="7">
    <source>
        <dbReference type="RuleBase" id="RU000461"/>
    </source>
</evidence>
<dbReference type="EMBL" id="JAUSVX010000001">
    <property type="protein sequence ID" value="MDQ0467175.1"/>
    <property type="molecule type" value="Genomic_DNA"/>
</dbReference>
<protein>
    <submittedName>
        <fullName evidence="9">Cytochrome P450</fullName>
    </submittedName>
</protein>
<dbReference type="PROSITE" id="PS00086">
    <property type="entry name" value="CYTOCHROME_P450"/>
    <property type="match status" value="1"/>
</dbReference>
<dbReference type="InterPro" id="IPR050196">
    <property type="entry name" value="Cytochrome_P450_Monoox"/>
</dbReference>
<keyword evidence="3 7" id="KW-0479">Metal-binding</keyword>
<evidence type="ECO:0000256" key="6">
    <source>
        <dbReference type="ARBA" id="ARBA00023033"/>
    </source>
</evidence>
<dbReference type="Gene3D" id="1.10.630.10">
    <property type="entry name" value="Cytochrome P450"/>
    <property type="match status" value="1"/>
</dbReference>
<dbReference type="PRINTS" id="PR00385">
    <property type="entry name" value="P450"/>
</dbReference>
<dbReference type="RefSeq" id="WP_307266476.1">
    <property type="nucleotide sequence ID" value="NZ_JAUSVX010000001.1"/>
</dbReference>
<keyword evidence="10" id="KW-1185">Reference proteome</keyword>
<organism evidence="9 10">
    <name type="scientific">Labrys wisconsinensis</name>
    <dbReference type="NCBI Taxonomy" id="425677"/>
    <lineage>
        <taxon>Bacteria</taxon>
        <taxon>Pseudomonadati</taxon>
        <taxon>Pseudomonadota</taxon>
        <taxon>Alphaproteobacteria</taxon>
        <taxon>Hyphomicrobiales</taxon>
        <taxon>Xanthobacteraceae</taxon>
        <taxon>Labrys</taxon>
    </lineage>
</organism>
<accession>A0ABU0J0N2</accession>
<evidence type="ECO:0000256" key="3">
    <source>
        <dbReference type="ARBA" id="ARBA00022723"/>
    </source>
</evidence>
<evidence type="ECO:0000256" key="2">
    <source>
        <dbReference type="ARBA" id="ARBA00022617"/>
    </source>
</evidence>
<dbReference type="Proteomes" id="UP001242480">
    <property type="component" value="Unassembled WGS sequence"/>
</dbReference>
<dbReference type="InterPro" id="IPR002401">
    <property type="entry name" value="Cyt_P450_E_grp-I"/>
</dbReference>
<name>A0ABU0J0N2_9HYPH</name>
<dbReference type="PANTHER" id="PTHR24291">
    <property type="entry name" value="CYTOCHROME P450 FAMILY 4"/>
    <property type="match status" value="1"/>
</dbReference>
<evidence type="ECO:0000256" key="8">
    <source>
        <dbReference type="SAM" id="MobiDB-lite"/>
    </source>
</evidence>
<gene>
    <name evidence="9" type="ORF">QO011_000170</name>
</gene>
<reference evidence="9 10" key="1">
    <citation type="submission" date="2023-07" db="EMBL/GenBank/DDBJ databases">
        <title>Genomic Encyclopedia of Type Strains, Phase IV (KMG-IV): sequencing the most valuable type-strain genomes for metagenomic binning, comparative biology and taxonomic classification.</title>
        <authorList>
            <person name="Goeker M."/>
        </authorList>
    </citation>
    <scope>NUCLEOTIDE SEQUENCE [LARGE SCALE GENOMIC DNA]</scope>
    <source>
        <strain evidence="9 10">DSM 19619</strain>
    </source>
</reference>
<dbReference type="InterPro" id="IPR036396">
    <property type="entry name" value="Cyt_P450_sf"/>
</dbReference>
<feature type="compositionally biased region" description="Low complexity" evidence="8">
    <location>
        <begin position="451"/>
        <end position="470"/>
    </location>
</feature>
<evidence type="ECO:0000256" key="5">
    <source>
        <dbReference type="ARBA" id="ARBA00023004"/>
    </source>
</evidence>
<keyword evidence="2 7" id="KW-0349">Heme</keyword>
<sequence length="470" mass="53023">MRLIKARKCGISVLFERAYSMKAGRVWSLRGFYYMLNEPAEVRRILTEDAEKYPKSLLMGTMLQLLIGNSIFVSQGKVWRRQRRMMDPAFENARIRDVFPQMLAATQAMEQRLDALVGAEQREIGIDIETTHIAADIIFRTIFSTTFGREEAEIVFSSFTRFQEIAYAYGIARIAGIPAWLMPGARWRAARAARRIRVILDRLVRQRYDAHQAKAAGAPTNDILAALLEARDPDDGTPFAFWELAEQIAMLFLAGHETSASGLAWSLYLIAACPHIQDKLLAEAEAVLGEREPRFSDMKRLAYCRDVFREALRLYPPVAFLLRDASERCPVYNKTAEAGETVIISPWLVQRHRELWERPDEFDPDRFSTPAGEASARCAYLPFSQGPRVCIGAAFALQEATLVLASLVRRFEFALVPGHTPEPVARLTLRSENGVRLLVRRRAPRERAEPAYDATPSAAAAGSSPQTMLR</sequence>
<evidence type="ECO:0000313" key="9">
    <source>
        <dbReference type="EMBL" id="MDQ0467175.1"/>
    </source>
</evidence>
<dbReference type="PANTHER" id="PTHR24291:SF50">
    <property type="entry name" value="BIFUNCTIONAL ALBAFLAVENONE MONOOXYGENASE_TERPENE SYNTHASE"/>
    <property type="match status" value="1"/>
</dbReference>
<evidence type="ECO:0000256" key="4">
    <source>
        <dbReference type="ARBA" id="ARBA00023002"/>
    </source>
</evidence>
<dbReference type="Pfam" id="PF00067">
    <property type="entry name" value="p450"/>
    <property type="match status" value="1"/>
</dbReference>
<comment type="caution">
    <text evidence="9">The sequence shown here is derived from an EMBL/GenBank/DDBJ whole genome shotgun (WGS) entry which is preliminary data.</text>
</comment>
<keyword evidence="5 7" id="KW-0408">Iron</keyword>
<dbReference type="PRINTS" id="PR00463">
    <property type="entry name" value="EP450I"/>
</dbReference>
<evidence type="ECO:0000256" key="1">
    <source>
        <dbReference type="ARBA" id="ARBA00010617"/>
    </source>
</evidence>
<dbReference type="InterPro" id="IPR017972">
    <property type="entry name" value="Cyt_P450_CS"/>
</dbReference>
<feature type="region of interest" description="Disordered" evidence="8">
    <location>
        <begin position="446"/>
        <end position="470"/>
    </location>
</feature>
<evidence type="ECO:0000313" key="10">
    <source>
        <dbReference type="Proteomes" id="UP001242480"/>
    </source>
</evidence>